<dbReference type="InParanoid" id="D2V5Y6"/>
<dbReference type="EMBL" id="GG738853">
    <property type="protein sequence ID" value="EFC47730.1"/>
    <property type="molecule type" value="Genomic_DNA"/>
</dbReference>
<name>D2V5Y6_NAEGR</name>
<dbReference type="Gene3D" id="2.130.10.30">
    <property type="entry name" value="Regulator of chromosome condensation 1/beta-lactamase-inhibitor protein II"/>
    <property type="match status" value="1"/>
</dbReference>
<dbReference type="PANTHER" id="PTHR45982">
    <property type="entry name" value="REGULATOR OF CHROMOSOME CONDENSATION"/>
    <property type="match status" value="1"/>
</dbReference>
<evidence type="ECO:0000256" key="1">
    <source>
        <dbReference type="PROSITE-ProRule" id="PRU00235"/>
    </source>
</evidence>
<sequence>MSRSNQFPKNFQTIVDEIKIDNQFKLIELTNSNKEIHILDVQITFCNLFVLFGAVKNQSNDETLIVQNLKTREEEIVEWKVIENPMEIKKILRMQTHMNYGLLLLIEKRNGRFAIYYIDEELMKFVELCEIELENVKDFAISTFQVNGLIGLLVNQKNELFKFSILDQNVQNIEKLTIETSATICSLNSGAYHFTILDQDGSVFCFGNNSYMQCGISHETYDDKIDFPRFIEERPLPLEILRGDVQIRKTCCGASHTLLLSQDNCLYVMGSNNENQCGFIGEEKFLPGPVLLESNEEEALEERILDACCGPNYSVILVEGMKDETFNHILVSGKRLGFNKLDKFKKLKTTNATRIYCSSMGSFIVTC</sequence>
<dbReference type="Pfam" id="PF00415">
    <property type="entry name" value="RCC1"/>
    <property type="match status" value="2"/>
</dbReference>
<organism evidence="3">
    <name type="scientific">Naegleria gruberi</name>
    <name type="common">Amoeba</name>
    <dbReference type="NCBI Taxonomy" id="5762"/>
    <lineage>
        <taxon>Eukaryota</taxon>
        <taxon>Discoba</taxon>
        <taxon>Heterolobosea</taxon>
        <taxon>Tetramitia</taxon>
        <taxon>Eutetramitia</taxon>
        <taxon>Vahlkampfiidae</taxon>
        <taxon>Naegleria</taxon>
    </lineage>
</organism>
<dbReference type="InterPro" id="IPR051553">
    <property type="entry name" value="Ran_GTPase-activating"/>
</dbReference>
<dbReference type="OrthoDB" id="10256179at2759"/>
<dbReference type="InterPro" id="IPR009091">
    <property type="entry name" value="RCC1/BLIP-II"/>
</dbReference>
<dbReference type="Proteomes" id="UP000006671">
    <property type="component" value="Unassembled WGS sequence"/>
</dbReference>
<feature type="repeat" description="RCC1" evidence="1">
    <location>
        <begin position="201"/>
        <end position="263"/>
    </location>
</feature>
<dbReference type="KEGG" id="ngr:NAEGRDRAFT_46934"/>
<dbReference type="VEuPathDB" id="AmoebaDB:NAEGRDRAFT_46934"/>
<protein>
    <submittedName>
        <fullName evidence="2">Predicted protein</fullName>
    </submittedName>
</protein>
<dbReference type="RefSeq" id="XP_002680474.1">
    <property type="nucleotide sequence ID" value="XM_002680428.1"/>
</dbReference>
<reference evidence="2 3" key="1">
    <citation type="journal article" date="2010" name="Cell">
        <title>The genome of Naegleria gruberi illuminates early eukaryotic versatility.</title>
        <authorList>
            <person name="Fritz-Laylin L.K."/>
            <person name="Prochnik S.E."/>
            <person name="Ginger M.L."/>
            <person name="Dacks J.B."/>
            <person name="Carpenter M.L."/>
            <person name="Field M.C."/>
            <person name="Kuo A."/>
            <person name="Paredez A."/>
            <person name="Chapman J."/>
            <person name="Pham J."/>
            <person name="Shu S."/>
            <person name="Neupane R."/>
            <person name="Cipriano M."/>
            <person name="Mancuso J."/>
            <person name="Tu H."/>
            <person name="Salamov A."/>
            <person name="Lindquist E."/>
            <person name="Shapiro H."/>
            <person name="Lucas S."/>
            <person name="Grigoriev I.V."/>
            <person name="Cande W.Z."/>
            <person name="Fulton C."/>
            <person name="Rokhsar D.S."/>
            <person name="Dawson S.C."/>
        </authorList>
    </citation>
    <scope>NUCLEOTIDE SEQUENCE [LARGE SCALE GENOMIC DNA]</scope>
    <source>
        <strain evidence="2 3">NEG-M</strain>
    </source>
</reference>
<dbReference type="AlphaFoldDB" id="D2V5Y6"/>
<dbReference type="GeneID" id="8861906"/>
<dbReference type="InterPro" id="IPR000408">
    <property type="entry name" value="Reg_chr_condens"/>
</dbReference>
<dbReference type="PROSITE" id="PS50012">
    <property type="entry name" value="RCC1_3"/>
    <property type="match status" value="1"/>
</dbReference>
<proteinExistence type="predicted"/>
<dbReference type="SUPFAM" id="SSF50985">
    <property type="entry name" value="RCC1/BLIP-II"/>
    <property type="match status" value="1"/>
</dbReference>
<keyword evidence="3" id="KW-1185">Reference proteome</keyword>
<gene>
    <name evidence="2" type="ORF">NAEGRDRAFT_46934</name>
</gene>
<evidence type="ECO:0000313" key="2">
    <source>
        <dbReference type="EMBL" id="EFC47730.1"/>
    </source>
</evidence>
<evidence type="ECO:0000313" key="3">
    <source>
        <dbReference type="Proteomes" id="UP000006671"/>
    </source>
</evidence>
<dbReference type="PANTHER" id="PTHR45982:SF1">
    <property type="entry name" value="REGULATOR OF CHROMOSOME CONDENSATION"/>
    <property type="match status" value="1"/>
</dbReference>
<accession>D2V5Y6</accession>